<dbReference type="Proteomes" id="UP001370758">
    <property type="component" value="Unassembled WGS sequence"/>
</dbReference>
<dbReference type="PROSITE" id="PS50082">
    <property type="entry name" value="WD_REPEATS_2"/>
    <property type="match status" value="4"/>
</dbReference>
<feature type="domain" description="Nephrocystin 3-like N-terminal" evidence="4">
    <location>
        <begin position="7"/>
        <end position="52"/>
    </location>
</feature>
<sequence length="1125" mass="126450">MLEKYECPRVYIVVDGLDECQDSQDEMDNFLKIIIQTGVTRPSNVKWLFTSRPLKTNRLLAWPNQVLVLDLEDANNRRFVAQGVAAYLTQRVLGLRHQNDYSPEFCEDINASLIPKADDSYMWASLVCNRIEVENVRQRDVLETIERFPPGLDSFYSESLSRLSSGNSGTAERGMRLLKAVMLAYRPPTVAELSAVLCLFEESITSIDALIKGHCCGFIRKQEHTETVEFIHHSAREFLEGEGLSIVDAYGSYGHSEMTMGCLSYLSQNLKVNLTDLPRPDSKWDSWDREKYGPLLATMDYAANFWAQHFLQALADGTILRQNAFGDQGVLCLFIRTKFLQWLECLSLLGTFSSSTSEIFALCNAVRTFCYEQSPLLRVTLEDTTSFYFRTLVVFYQSYIKGDPALAPWDLRPIGQWPLQLYNYAITSTPRTNAVIRECFDEYIPQWLREFPQQEEVEESLIWTFEDQNTPDKCSDFTFSPNDENIVTISDSTIELWSLETGERWKTINCDPGLLADGNTLSCVAVSPNGKQIATGHRNTVVLWDVATGGGKKIWELQNCFGPAWVKDQTTERVTGPVQAITYSPDGGSIAFGLPDKIVVWGMATDKSSLGAEPIQVNPVDERGNLSAMKFSPDGSWIAETSRGYYIKLWDVVTRKLRARLWGSSTEISDILFLPGRSCERIAAVSKVSIQLWNFRAFYFLKEIKINADPELWGGILRFSSNGNQILSSSKDGAIKLWDILVPGFRLSDTDNLSMMIVWNCLTFSPDGNFVASSFDNVIKLWNAATGRLLKVITPRWHRNSYVLKFTLDSKRIAFGSASENEKHTILVWDVVGDSHNEYQMQGSVITAIEFSPDGQLVALGTDSGSIRLLDARTSEARLTIDYNGHALKSHLGGISCLAFSSDGRRILSGSYDCTAMLWSTKTGDYKATFLNVHAIGNSGTREGRPTPSMSLREEHLENLHSVAFCQDRGLIAGSGYRGVNLWRYTEPQGLTGIIATRVSQALRPFHAIRWPEMVLRVRFANSLKFISSGDNRYLATNRGRAKVDDVFRLLGESSYEPEFETMVEGLGVRDGWIYYGGIGVFALPVHPIVTTCDIRGDRVAIGLEDGQVLVFKFDRELLRSMLES</sequence>
<dbReference type="EMBL" id="JAVHJL010000005">
    <property type="protein sequence ID" value="KAK6503249.1"/>
    <property type="molecule type" value="Genomic_DNA"/>
</dbReference>
<evidence type="ECO:0000313" key="5">
    <source>
        <dbReference type="EMBL" id="KAK6503249.1"/>
    </source>
</evidence>
<dbReference type="PROSITE" id="PS00678">
    <property type="entry name" value="WD_REPEATS_1"/>
    <property type="match status" value="1"/>
</dbReference>
<dbReference type="SMART" id="SM00320">
    <property type="entry name" value="WD40"/>
    <property type="match status" value="11"/>
</dbReference>
<dbReference type="CDD" id="cd00200">
    <property type="entry name" value="WD40"/>
    <property type="match status" value="1"/>
</dbReference>
<dbReference type="InterPro" id="IPR056884">
    <property type="entry name" value="NPHP3-like_N"/>
</dbReference>
<keyword evidence="6" id="KW-1185">Reference proteome</keyword>
<protein>
    <recommendedName>
        <fullName evidence="4">Nephrocystin 3-like N-terminal domain-containing protein</fullName>
    </recommendedName>
</protein>
<dbReference type="PANTHER" id="PTHR19848">
    <property type="entry name" value="WD40 REPEAT PROTEIN"/>
    <property type="match status" value="1"/>
</dbReference>
<dbReference type="InterPro" id="IPR015943">
    <property type="entry name" value="WD40/YVTN_repeat-like_dom_sf"/>
</dbReference>
<accession>A0AAV9W8I6</accession>
<evidence type="ECO:0000256" key="3">
    <source>
        <dbReference type="PROSITE-ProRule" id="PRU00221"/>
    </source>
</evidence>
<dbReference type="Pfam" id="PF24883">
    <property type="entry name" value="NPHP3_N"/>
    <property type="match status" value="1"/>
</dbReference>
<dbReference type="SUPFAM" id="SSF69322">
    <property type="entry name" value="Tricorn protease domain 2"/>
    <property type="match status" value="1"/>
</dbReference>
<keyword evidence="2" id="KW-0677">Repeat</keyword>
<comment type="caution">
    <text evidence="5">The sequence shown here is derived from an EMBL/GenBank/DDBJ whole genome shotgun (WGS) entry which is preliminary data.</text>
</comment>
<dbReference type="PROSITE" id="PS50294">
    <property type="entry name" value="WD_REPEATS_REGION"/>
    <property type="match status" value="1"/>
</dbReference>
<dbReference type="InterPro" id="IPR011047">
    <property type="entry name" value="Quinoprotein_ADH-like_sf"/>
</dbReference>
<feature type="repeat" description="WD" evidence="3">
    <location>
        <begin position="717"/>
        <end position="740"/>
    </location>
</feature>
<feature type="repeat" description="WD" evidence="3">
    <location>
        <begin position="839"/>
        <end position="880"/>
    </location>
</feature>
<dbReference type="InterPro" id="IPR019775">
    <property type="entry name" value="WD40_repeat_CS"/>
</dbReference>
<organism evidence="5 6">
    <name type="scientific">Arthrobotrys musiformis</name>
    <dbReference type="NCBI Taxonomy" id="47236"/>
    <lineage>
        <taxon>Eukaryota</taxon>
        <taxon>Fungi</taxon>
        <taxon>Dikarya</taxon>
        <taxon>Ascomycota</taxon>
        <taxon>Pezizomycotina</taxon>
        <taxon>Orbiliomycetes</taxon>
        <taxon>Orbiliales</taxon>
        <taxon>Orbiliaceae</taxon>
        <taxon>Arthrobotrys</taxon>
    </lineage>
</organism>
<evidence type="ECO:0000313" key="6">
    <source>
        <dbReference type="Proteomes" id="UP001370758"/>
    </source>
</evidence>
<dbReference type="Gene3D" id="2.130.10.10">
    <property type="entry name" value="YVTN repeat-like/Quinoprotein amine dehydrogenase"/>
    <property type="match status" value="4"/>
</dbReference>
<name>A0AAV9W8I6_9PEZI</name>
<evidence type="ECO:0000256" key="2">
    <source>
        <dbReference type="ARBA" id="ARBA00022737"/>
    </source>
</evidence>
<dbReference type="InterPro" id="IPR001680">
    <property type="entry name" value="WD40_rpt"/>
</dbReference>
<reference evidence="5 6" key="1">
    <citation type="submission" date="2023-08" db="EMBL/GenBank/DDBJ databases">
        <authorList>
            <person name="Palmer J.M."/>
        </authorList>
    </citation>
    <scope>NUCLEOTIDE SEQUENCE [LARGE SCALE GENOMIC DNA]</scope>
    <source>
        <strain evidence="5 6">TWF481</strain>
    </source>
</reference>
<dbReference type="AlphaFoldDB" id="A0AAV9W8I6"/>
<gene>
    <name evidence="5" type="ORF">TWF481_008278</name>
</gene>
<evidence type="ECO:0000259" key="4">
    <source>
        <dbReference type="Pfam" id="PF24883"/>
    </source>
</evidence>
<feature type="repeat" description="WD" evidence="3">
    <location>
        <begin position="762"/>
        <end position="792"/>
    </location>
</feature>
<evidence type="ECO:0000256" key="1">
    <source>
        <dbReference type="ARBA" id="ARBA00022574"/>
    </source>
</evidence>
<dbReference type="PANTHER" id="PTHR19848:SF8">
    <property type="entry name" value="F-BOX AND WD REPEAT DOMAIN CONTAINING 7"/>
    <property type="match status" value="1"/>
</dbReference>
<keyword evidence="1 3" id="KW-0853">WD repeat</keyword>
<dbReference type="Pfam" id="PF00400">
    <property type="entry name" value="WD40"/>
    <property type="match status" value="6"/>
</dbReference>
<proteinExistence type="predicted"/>
<feature type="repeat" description="WD" evidence="3">
    <location>
        <begin position="888"/>
        <end position="929"/>
    </location>
</feature>
<dbReference type="SUPFAM" id="SSF50998">
    <property type="entry name" value="Quinoprotein alcohol dehydrogenase-like"/>
    <property type="match status" value="1"/>
</dbReference>